<reference evidence="2" key="1">
    <citation type="submission" date="2020-11" db="EMBL/GenBank/DDBJ databases">
        <authorList>
            <consortium name="DOE Joint Genome Institute"/>
            <person name="Ahrendt S."/>
            <person name="Riley R."/>
            <person name="Andreopoulos W."/>
            <person name="Labutti K."/>
            <person name="Pangilinan J."/>
            <person name="Ruiz-Duenas F.J."/>
            <person name="Barrasa J.M."/>
            <person name="Sanchez-Garcia M."/>
            <person name="Camarero S."/>
            <person name="Miyauchi S."/>
            <person name="Serrano A."/>
            <person name="Linde D."/>
            <person name="Babiker R."/>
            <person name="Drula E."/>
            <person name="Ayuso-Fernandez I."/>
            <person name="Pacheco R."/>
            <person name="Padilla G."/>
            <person name="Ferreira P."/>
            <person name="Barriuso J."/>
            <person name="Kellner H."/>
            <person name="Castanera R."/>
            <person name="Alfaro M."/>
            <person name="Ramirez L."/>
            <person name="Pisabarro A.G."/>
            <person name="Kuo A."/>
            <person name="Tritt A."/>
            <person name="Lipzen A."/>
            <person name="He G."/>
            <person name="Yan M."/>
            <person name="Ng V."/>
            <person name="Cullen D."/>
            <person name="Martin F."/>
            <person name="Rosso M.-N."/>
            <person name="Henrissat B."/>
            <person name="Hibbett D."/>
            <person name="Martinez A.T."/>
            <person name="Grigoriev I.V."/>
        </authorList>
    </citation>
    <scope>NUCLEOTIDE SEQUENCE</scope>
    <source>
        <strain evidence="2">MF-IS2</strain>
    </source>
</reference>
<gene>
    <name evidence="2" type="ORF">P691DRAFT_630537</name>
</gene>
<dbReference type="Proteomes" id="UP000807342">
    <property type="component" value="Unassembled WGS sequence"/>
</dbReference>
<name>A0A9P5XGH0_9AGAR</name>
<dbReference type="OrthoDB" id="3342934at2759"/>
<feature type="non-terminal residue" evidence="2">
    <location>
        <position position="1"/>
    </location>
</feature>
<accession>A0A9P5XGH0</accession>
<evidence type="ECO:0000313" key="3">
    <source>
        <dbReference type="Proteomes" id="UP000807342"/>
    </source>
</evidence>
<proteinExistence type="predicted"/>
<dbReference type="AlphaFoldDB" id="A0A9P5XGH0"/>
<comment type="caution">
    <text evidence="2">The sequence shown here is derived from an EMBL/GenBank/DDBJ whole genome shotgun (WGS) entry which is preliminary data.</text>
</comment>
<evidence type="ECO:0000256" key="1">
    <source>
        <dbReference type="SAM" id="MobiDB-lite"/>
    </source>
</evidence>
<feature type="region of interest" description="Disordered" evidence="1">
    <location>
        <begin position="128"/>
        <end position="147"/>
    </location>
</feature>
<evidence type="ECO:0000313" key="2">
    <source>
        <dbReference type="EMBL" id="KAF9450529.1"/>
    </source>
</evidence>
<protein>
    <submittedName>
        <fullName evidence="2">Uncharacterized protein</fullName>
    </submittedName>
</protein>
<feature type="non-terminal residue" evidence="2">
    <location>
        <position position="147"/>
    </location>
</feature>
<sequence length="147" mass="15455">LITCSILGTIAETHKVHFTNKCGSGIPMLIQGPNVLPRGPDFTANGPLKSAIAFFRSSNCSHDFNFIGKCGFDSDGYTLVELALINPDAATPGSLSTADISLIPPRAFPQPTSFRYVGNATYPGSAGNDANCPAALRKPEDTQVQVA</sequence>
<keyword evidence="3" id="KW-1185">Reference proteome</keyword>
<dbReference type="EMBL" id="MU151103">
    <property type="protein sequence ID" value="KAF9450529.1"/>
    <property type="molecule type" value="Genomic_DNA"/>
</dbReference>
<organism evidence="2 3">
    <name type="scientific">Macrolepiota fuliginosa MF-IS2</name>
    <dbReference type="NCBI Taxonomy" id="1400762"/>
    <lineage>
        <taxon>Eukaryota</taxon>
        <taxon>Fungi</taxon>
        <taxon>Dikarya</taxon>
        <taxon>Basidiomycota</taxon>
        <taxon>Agaricomycotina</taxon>
        <taxon>Agaricomycetes</taxon>
        <taxon>Agaricomycetidae</taxon>
        <taxon>Agaricales</taxon>
        <taxon>Agaricineae</taxon>
        <taxon>Agaricaceae</taxon>
        <taxon>Macrolepiota</taxon>
    </lineage>
</organism>